<gene>
    <name evidence="4" type="ORF">A2V97_03400</name>
</gene>
<organism evidence="4 5">
    <name type="scientific">Candidatus Woesebacteria bacterium RBG_16_42_24</name>
    <dbReference type="NCBI Taxonomy" id="1802485"/>
    <lineage>
        <taxon>Bacteria</taxon>
        <taxon>Candidatus Woeseibacteriota</taxon>
    </lineage>
</organism>
<evidence type="ECO:0000313" key="4">
    <source>
        <dbReference type="EMBL" id="OGM15789.1"/>
    </source>
</evidence>
<evidence type="ECO:0000256" key="2">
    <source>
        <dbReference type="SAM" id="MobiDB-lite"/>
    </source>
</evidence>
<reference evidence="4 5" key="1">
    <citation type="journal article" date="2016" name="Nat. Commun.">
        <title>Thousands of microbial genomes shed light on interconnected biogeochemical processes in an aquifer system.</title>
        <authorList>
            <person name="Anantharaman K."/>
            <person name="Brown C.T."/>
            <person name="Hug L.A."/>
            <person name="Sharon I."/>
            <person name="Castelle C.J."/>
            <person name="Probst A.J."/>
            <person name="Thomas B.C."/>
            <person name="Singh A."/>
            <person name="Wilkins M.J."/>
            <person name="Karaoz U."/>
            <person name="Brodie E.L."/>
            <person name="Williams K.H."/>
            <person name="Hubbard S.S."/>
            <person name="Banfield J.F."/>
        </authorList>
    </citation>
    <scope>NUCLEOTIDE SEQUENCE [LARGE SCALE GENOMIC DNA]</scope>
</reference>
<protein>
    <recommendedName>
        <fullName evidence="6">PPM-type phosphatase domain-containing protein</fullName>
    </recommendedName>
</protein>
<feature type="coiled-coil region" evidence="1">
    <location>
        <begin position="321"/>
        <end position="348"/>
    </location>
</feature>
<proteinExistence type="predicted"/>
<keyword evidence="3" id="KW-1133">Transmembrane helix</keyword>
<keyword evidence="3" id="KW-0472">Membrane</keyword>
<dbReference type="SUPFAM" id="SSF63825">
    <property type="entry name" value="YWTD domain"/>
    <property type="match status" value="1"/>
</dbReference>
<evidence type="ECO:0000256" key="1">
    <source>
        <dbReference type="SAM" id="Coils"/>
    </source>
</evidence>
<keyword evidence="3" id="KW-0812">Transmembrane</keyword>
<dbReference type="AlphaFoldDB" id="A0A1F7XLW5"/>
<sequence>MTLTLATAKITGNPGESGWAQVHEFRPEEEDKLKTRGELFAVIATSKGGKAPGAVQPGGNLDSVVAGRELLGRLHEEYFGKTEKPAFHALKEAVEKVTSEFSSAWGDVQIAAASFIGDVVYSAVGGGAEAAVFRDGMLAKILTSAGQESGVISASGYPKDGDIFLLGTKSFFQILPHGVIKAALEGGSPAEAGEALAPFIHSREDTGNVGVVVMKFERGESYVPKIETEEETSPAQEVSAPIEKKAATPPPTSPASLIRPFFEKVVAWVTGAIGRTLPERRIFVKSPPAELTGVGNRRLAISVGLILLILLVVSIAFGIKQKAANVKKEKYETRLNQAKHDLEEAEKLYSLDAARARELFASARSLISEIESEGVEDQEVAEAKSQIDEKEGLILGIYRVTPELFIDLSILSSGLSGDDLAGSEDRFFVLDREGRKVVGVEFDAKKTEVVAGPDAISSADYLASYENRVFVLGDGISEVGQTPKKVIEKDWEGEALPYSYAGNMYLVDKNAKTIWRYPGTLEGFGDRSKWNTSEINLNFNDLAAVTVDGSIWLITNSGEISRFSLGNKVTFSINGLVPELSSGASIYSNEALKYIYILDRVGSRVVVVDKNGEYKAQYMGDSISEAVDLAVSESTKKIILLAGSKLYSIEIKHLD</sequence>
<dbReference type="Proteomes" id="UP000177382">
    <property type="component" value="Unassembled WGS sequence"/>
</dbReference>
<evidence type="ECO:0008006" key="6">
    <source>
        <dbReference type="Google" id="ProtNLM"/>
    </source>
</evidence>
<evidence type="ECO:0000313" key="5">
    <source>
        <dbReference type="Proteomes" id="UP000177382"/>
    </source>
</evidence>
<dbReference type="EMBL" id="MGFX01000001">
    <property type="protein sequence ID" value="OGM15789.1"/>
    <property type="molecule type" value="Genomic_DNA"/>
</dbReference>
<dbReference type="STRING" id="1802485.A2V97_03400"/>
<feature type="region of interest" description="Disordered" evidence="2">
    <location>
        <begin position="225"/>
        <end position="251"/>
    </location>
</feature>
<accession>A0A1F7XLW5</accession>
<name>A0A1F7XLW5_9BACT</name>
<evidence type="ECO:0000256" key="3">
    <source>
        <dbReference type="SAM" id="Phobius"/>
    </source>
</evidence>
<comment type="caution">
    <text evidence="4">The sequence shown here is derived from an EMBL/GenBank/DDBJ whole genome shotgun (WGS) entry which is preliminary data.</text>
</comment>
<keyword evidence="1" id="KW-0175">Coiled coil</keyword>
<feature type="transmembrane region" description="Helical" evidence="3">
    <location>
        <begin position="299"/>
        <end position="319"/>
    </location>
</feature>